<feature type="domain" description="RNase H type-1" evidence="3">
    <location>
        <begin position="1284"/>
        <end position="1417"/>
    </location>
</feature>
<dbReference type="FunFam" id="3.30.70.270:FF:000020">
    <property type="entry name" value="Transposon Tf2-6 polyprotein-like Protein"/>
    <property type="match status" value="1"/>
</dbReference>
<feature type="compositionally biased region" description="Basic residues" evidence="1">
    <location>
        <begin position="279"/>
        <end position="292"/>
    </location>
</feature>
<dbReference type="InterPro" id="IPR012337">
    <property type="entry name" value="RNaseH-like_sf"/>
</dbReference>
<evidence type="ECO:0000259" key="2">
    <source>
        <dbReference type="PROSITE" id="PS50878"/>
    </source>
</evidence>
<dbReference type="GO" id="GO:0003676">
    <property type="term" value="F:nucleic acid binding"/>
    <property type="evidence" value="ECO:0007669"/>
    <property type="project" value="InterPro"/>
</dbReference>
<dbReference type="CDD" id="cd01647">
    <property type="entry name" value="RT_LTR"/>
    <property type="match status" value="1"/>
</dbReference>
<dbReference type="GO" id="GO:0015074">
    <property type="term" value="P:DNA integration"/>
    <property type="evidence" value="ECO:0007669"/>
    <property type="project" value="InterPro"/>
</dbReference>
<dbReference type="PANTHER" id="PTHR48475:SF1">
    <property type="entry name" value="RNASE H TYPE-1 DOMAIN-CONTAINING PROTEIN"/>
    <property type="match status" value="1"/>
</dbReference>
<feature type="region of interest" description="Disordered" evidence="1">
    <location>
        <begin position="543"/>
        <end position="565"/>
    </location>
</feature>
<comment type="caution">
    <text evidence="5">The sequence shown here is derived from an EMBL/GenBank/DDBJ whole genome shotgun (WGS) entry which is preliminary data.</text>
</comment>
<evidence type="ECO:0000256" key="1">
    <source>
        <dbReference type="SAM" id="MobiDB-lite"/>
    </source>
</evidence>
<dbReference type="Gene3D" id="3.10.10.10">
    <property type="entry name" value="HIV Type 1 Reverse Transcriptase, subunit A, domain 1"/>
    <property type="match status" value="1"/>
</dbReference>
<dbReference type="PROSITE" id="PS50878">
    <property type="entry name" value="RT_POL"/>
    <property type="match status" value="1"/>
</dbReference>
<dbReference type="Pfam" id="PF00078">
    <property type="entry name" value="RVT_1"/>
    <property type="match status" value="1"/>
</dbReference>
<dbReference type="Pfam" id="PF00665">
    <property type="entry name" value="rve"/>
    <property type="match status" value="1"/>
</dbReference>
<evidence type="ECO:0000259" key="4">
    <source>
        <dbReference type="PROSITE" id="PS50994"/>
    </source>
</evidence>
<accession>A0AAV7F0I5</accession>
<dbReference type="PROSITE" id="PS50994">
    <property type="entry name" value="INTEGRASE"/>
    <property type="match status" value="1"/>
</dbReference>
<organism evidence="5 6">
    <name type="scientific">Aristolochia fimbriata</name>
    <name type="common">White veined hardy Dutchman's pipe vine</name>
    <dbReference type="NCBI Taxonomy" id="158543"/>
    <lineage>
        <taxon>Eukaryota</taxon>
        <taxon>Viridiplantae</taxon>
        <taxon>Streptophyta</taxon>
        <taxon>Embryophyta</taxon>
        <taxon>Tracheophyta</taxon>
        <taxon>Spermatophyta</taxon>
        <taxon>Magnoliopsida</taxon>
        <taxon>Magnoliidae</taxon>
        <taxon>Piperales</taxon>
        <taxon>Aristolochiaceae</taxon>
        <taxon>Aristolochia</taxon>
    </lineage>
</organism>
<dbReference type="SUPFAM" id="SSF53098">
    <property type="entry name" value="Ribonuclease H-like"/>
    <property type="match status" value="2"/>
</dbReference>
<dbReference type="InterPro" id="IPR002156">
    <property type="entry name" value="RNaseH_domain"/>
</dbReference>
<dbReference type="Gene3D" id="3.30.70.270">
    <property type="match status" value="2"/>
</dbReference>
<feature type="region of interest" description="Disordered" evidence="1">
    <location>
        <begin position="54"/>
        <end position="81"/>
    </location>
</feature>
<dbReference type="Gene3D" id="3.30.420.10">
    <property type="entry name" value="Ribonuclease H-like superfamily/Ribonuclease H"/>
    <property type="match status" value="2"/>
</dbReference>
<dbReference type="Proteomes" id="UP000825729">
    <property type="component" value="Unassembled WGS sequence"/>
</dbReference>
<evidence type="ECO:0000313" key="6">
    <source>
        <dbReference type="Proteomes" id="UP000825729"/>
    </source>
</evidence>
<dbReference type="InterPro" id="IPR036397">
    <property type="entry name" value="RNaseH_sf"/>
</dbReference>
<dbReference type="InterPro" id="IPR041577">
    <property type="entry name" value="RT_RNaseH_2"/>
</dbReference>
<reference evidence="5 6" key="1">
    <citation type="submission" date="2021-07" db="EMBL/GenBank/DDBJ databases">
        <title>The Aristolochia fimbriata genome: insights into angiosperm evolution, floral development and chemical biosynthesis.</title>
        <authorList>
            <person name="Jiao Y."/>
        </authorList>
    </citation>
    <scope>NUCLEOTIDE SEQUENCE [LARGE SCALE GENOMIC DNA]</scope>
    <source>
        <strain evidence="5">IBCAS-2021</strain>
        <tissue evidence="5">Leaf</tissue>
    </source>
</reference>
<dbReference type="InterPro" id="IPR001584">
    <property type="entry name" value="Integrase_cat-core"/>
</dbReference>
<dbReference type="InterPro" id="IPR043128">
    <property type="entry name" value="Rev_trsase/Diguanyl_cyclase"/>
</dbReference>
<dbReference type="InterPro" id="IPR000477">
    <property type="entry name" value="RT_dom"/>
</dbReference>
<feature type="compositionally biased region" description="Basic and acidic residues" evidence="1">
    <location>
        <begin position="555"/>
        <end position="565"/>
    </location>
</feature>
<protein>
    <submittedName>
        <fullName evidence="5">Uncharacterized protein</fullName>
    </submittedName>
</protein>
<dbReference type="EMBL" id="JAINDJ010000003">
    <property type="protein sequence ID" value="KAG9453432.1"/>
    <property type="molecule type" value="Genomic_DNA"/>
</dbReference>
<name>A0AAV7F0I5_ARIFI</name>
<dbReference type="Pfam" id="PF13456">
    <property type="entry name" value="RVT_3"/>
    <property type="match status" value="1"/>
</dbReference>
<feature type="domain" description="Reverse transcriptase" evidence="2">
    <location>
        <begin position="908"/>
        <end position="1087"/>
    </location>
</feature>
<feature type="region of interest" description="Disordered" evidence="1">
    <location>
        <begin position="731"/>
        <end position="750"/>
    </location>
</feature>
<sequence>MQEPTAISSSSNFGRSLKGNAFDWFIELPKRVNRRWEQLESEFLARFYKTKLNGDAGRTHQPQRAPGVRRVGSPRDFQEPGDQAHNMEILIREKGEGKAPLTEADKKPKFVKEYKAPTKEALATNIAEPQKITATQNKGTGSDWKPNANRLTSTATRQKFTLKDRQAKTYPFPDSDVPGMLEQLLEKNLLQLPEAKRPEDVGKSSDPNYCKYHRLVGHPTEKCFVLKDRILELADAKVASSWNQDDNTAASHTIFVQPGSKDCTESQRTNRKSQEGKPEKKRGGRRHRRKSASAKSQVYQKKSKPITLADFFRRVPRRQPLTDGGHLFTPSGRAKREGKAPIESAGDIHTCLQNLSITNAVHDDLDLPIRSRQALIKFVAAKDDRHASRTIEDRRHDEPKIGLSPKDVERRTTFEPPQVKEAHSISISFKEARHAAGEMFHNRPLFALWSHQRPVDQPYTLDSGSAVNILPIQTLKNVGLVANHLKPVDDPRLQPRRTTSIGNNRLELQIGDMTSPRIVPCNRCPHLLQYAAREALFTHQQGRAFNPSSRSPKAVKGELAKPKKQTEEPILRYVPQSRRKKGESPFATCNREELAEKLKALKGAATIPLPKLNNRGILVEEKNPPELPKTRTQGFDPNAYRMMAKAGSGLSLEQLQEKSMKKPSAAGLFNPPNRHGLGYQKHKPVVISGKASVNQITTKRKATTSEETRTSAFDRIGIPEPRVSAFVRLGQEEDRNPNIPPEPSNERKSKVTKVWRKKGQAEDPKLNSTAPQATEKLSVFQRLGKPMEQPKRTVFQRLGAPTRIPATQRLGKVGGTSSKRIKSESSEVTPVVIYVSSKKKDSEEEEEVVAVHHISTDEGNDSTPEDDLGEAPAIFEEGGQATIDQLKKKRFRPELVPEIEKEVDKLLKADFIREVKYPSWIANIVPVKKKNGQIRVCVDFRDLNKACPKDDFPLPITELMVDATTGHEALSFMDGSSGYNQIRMDPKDEEKTAFRTPKGIFCYKVMPFGLKNAGATYQRAMQKIFDDFLHKFVECYADDVVVKTKSRGDHLRDLRSCLERLRRHQLKMNPLKCAFGVSSGKFLGFVVRHRGIEIDQTKIDAIQQMPEPKTLSELKSLQGHLAYIRRFISNLAGRCQPFSHLMKKDTPFEWDESCRRAFQNIKNYLMKPPVLMAPTSGKPLLLYIAAQEKSLGALLAQNDDQGKERPLYYLSRTMIPSNSSCPDQCFPDGWPNGPCCSLEVRDQFHPSKAIKGQGLANFLADHPIPAEWEVSQSLPDEEVFFIEVLPPWRMYFDGAARKNGAGAGVLFISPHEDLMPYSFILSHCCTNNEAEYQAIILGLGMAIDMGLSQLEIFGDSALVIKQIIGDFEVRKDELMPYQKEAQRLLQKISNVTLGHVPRASNSQADALAGIAASLAQFEARPEQIPICERWVVPTLEKFSEEEEINLVSVYAIEEEDWRQQFLDYLEHNKFPEGLKARVYVRRAAPKFCLFNNTLYRRSYDGILLRCVSKEEGQAILAEAHGGICGAHQAGPKLHLQVKQLGYYWPTMLRGRDRIGKTPHGMSITRQLHPSASQPFTSNGGPLAIQSLGMDIIEAAAYKEIKAATVVDFIRTQIVYRYGVPRYIMTDNGTPFRNKTMDNFCEKFGIRQRTSTAYNPAANGLAEAFNKTLCKILKKTVAGNKKDWHERLGEALWAYRITFRTPTESTPYSLVYGVEAVLPLEIQIPSLRVALREGLTEEENIQLRLQELESLDEKRLEAQQRLECYQARLTRAFNKKVKFRSFQKGDLVLAVRRPIMATSRDGGKFAPKWEGPFIVQEVYTNGAYKLVTPEGRRLPATNGKFLKKFYP</sequence>
<proteinExistence type="predicted"/>
<feature type="domain" description="Integrase catalytic" evidence="4">
    <location>
        <begin position="1554"/>
        <end position="1714"/>
    </location>
</feature>
<evidence type="ECO:0000313" key="5">
    <source>
        <dbReference type="EMBL" id="KAG9453432.1"/>
    </source>
</evidence>
<dbReference type="CDD" id="cd09279">
    <property type="entry name" value="RNase_HI_like"/>
    <property type="match status" value="1"/>
</dbReference>
<evidence type="ECO:0000259" key="3">
    <source>
        <dbReference type="PROSITE" id="PS50879"/>
    </source>
</evidence>
<dbReference type="PANTHER" id="PTHR48475">
    <property type="entry name" value="RIBONUCLEASE H"/>
    <property type="match status" value="1"/>
</dbReference>
<dbReference type="SUPFAM" id="SSF56672">
    <property type="entry name" value="DNA/RNA polymerases"/>
    <property type="match status" value="1"/>
</dbReference>
<dbReference type="InterPro" id="IPR043502">
    <property type="entry name" value="DNA/RNA_pol_sf"/>
</dbReference>
<dbReference type="Pfam" id="PF17919">
    <property type="entry name" value="RT_RNaseH_2"/>
    <property type="match status" value="1"/>
</dbReference>
<keyword evidence="6" id="KW-1185">Reference proteome</keyword>
<feature type="region of interest" description="Disordered" evidence="1">
    <location>
        <begin position="253"/>
        <end position="302"/>
    </location>
</feature>
<dbReference type="GO" id="GO:0004523">
    <property type="term" value="F:RNA-DNA hybrid ribonuclease activity"/>
    <property type="evidence" value="ECO:0007669"/>
    <property type="project" value="InterPro"/>
</dbReference>
<dbReference type="PROSITE" id="PS50879">
    <property type="entry name" value="RNASE_H_1"/>
    <property type="match status" value="1"/>
</dbReference>
<dbReference type="Gene3D" id="1.10.340.70">
    <property type="match status" value="1"/>
</dbReference>
<gene>
    <name evidence="5" type="ORF">H6P81_006336</name>
</gene>